<evidence type="ECO:0000313" key="4">
    <source>
        <dbReference type="Proteomes" id="UP001325479"/>
    </source>
</evidence>
<evidence type="ECO:0000259" key="2">
    <source>
        <dbReference type="SMART" id="SM00226"/>
    </source>
</evidence>
<keyword evidence="1" id="KW-0059">Arsenical resistance</keyword>
<proteinExistence type="predicted"/>
<dbReference type="Proteomes" id="UP001325479">
    <property type="component" value="Chromosome"/>
</dbReference>
<organism evidence="3 4">
    <name type="scientific">Paraburkholderia kururiensis</name>
    <dbReference type="NCBI Taxonomy" id="984307"/>
    <lineage>
        <taxon>Bacteria</taxon>
        <taxon>Pseudomonadati</taxon>
        <taxon>Pseudomonadota</taxon>
        <taxon>Betaproteobacteria</taxon>
        <taxon>Burkholderiales</taxon>
        <taxon>Burkholderiaceae</taxon>
        <taxon>Paraburkholderia</taxon>
    </lineage>
</organism>
<protein>
    <submittedName>
        <fullName evidence="3">Arsenate reductase ArsC</fullName>
        <ecNumber evidence="3">1.20.4.4</ecNumber>
    </submittedName>
</protein>
<dbReference type="InterPro" id="IPR023485">
    <property type="entry name" value="Ptyr_pPase"/>
</dbReference>
<keyword evidence="4" id="KW-1185">Reference proteome</keyword>
<accession>A0ABZ0WH37</accession>
<dbReference type="EMBL" id="CP139965">
    <property type="protein sequence ID" value="WQD76651.1"/>
    <property type="molecule type" value="Genomic_DNA"/>
</dbReference>
<sequence length="187" mass="20617">MTEKYKVLFLCKENSARSIMAEALLRELAGDRFAPFSAGADPASKVHPLALAQLRPGISELGRLNPKSWHEFTGQWAPRMDIVIALDSRVTEYHAPAFPGEPEFCEWSFPDPLAEGMTDAERSRAFERVFWQILRRVSVFISLPQYCNGSSARGTSTTVPATLLDASGDMVSPSLDRHTGSREAACA</sequence>
<dbReference type="Gene3D" id="3.40.50.2300">
    <property type="match status" value="1"/>
</dbReference>
<name>A0ABZ0WH37_9BURK</name>
<dbReference type="GO" id="GO:0030612">
    <property type="term" value="F:arsenate reductase (thioredoxin) activity"/>
    <property type="evidence" value="ECO:0007669"/>
    <property type="project" value="UniProtKB-EC"/>
</dbReference>
<dbReference type="InterPro" id="IPR036196">
    <property type="entry name" value="Ptyr_pPase_sf"/>
</dbReference>
<dbReference type="PANTHER" id="PTHR43428">
    <property type="entry name" value="ARSENATE REDUCTASE"/>
    <property type="match status" value="1"/>
</dbReference>
<dbReference type="EC" id="1.20.4.4" evidence="3"/>
<evidence type="ECO:0000313" key="3">
    <source>
        <dbReference type="EMBL" id="WQD76651.1"/>
    </source>
</evidence>
<dbReference type="SMART" id="SM00226">
    <property type="entry name" value="LMWPc"/>
    <property type="match status" value="1"/>
</dbReference>
<dbReference type="Pfam" id="PF01451">
    <property type="entry name" value="LMWPc"/>
    <property type="match status" value="1"/>
</dbReference>
<gene>
    <name evidence="3" type="ORF">U0042_21550</name>
</gene>
<feature type="domain" description="Phosphotyrosine protein phosphatase I" evidence="2">
    <location>
        <begin position="5"/>
        <end position="143"/>
    </location>
</feature>
<keyword evidence="3" id="KW-0560">Oxidoreductase</keyword>
<dbReference type="CDD" id="cd16345">
    <property type="entry name" value="LMWP_ArsC"/>
    <property type="match status" value="1"/>
</dbReference>
<dbReference type="RefSeq" id="WP_114809220.1">
    <property type="nucleotide sequence ID" value="NZ_CP139965.1"/>
</dbReference>
<dbReference type="SUPFAM" id="SSF52788">
    <property type="entry name" value="Phosphotyrosine protein phosphatases I"/>
    <property type="match status" value="1"/>
</dbReference>
<dbReference type="PANTHER" id="PTHR43428:SF1">
    <property type="entry name" value="ARSENATE REDUCTASE"/>
    <property type="match status" value="1"/>
</dbReference>
<evidence type="ECO:0000256" key="1">
    <source>
        <dbReference type="ARBA" id="ARBA00022849"/>
    </source>
</evidence>
<reference evidence="3 4" key="1">
    <citation type="submission" date="2023-12" db="EMBL/GenBank/DDBJ databases">
        <title>Genome sequencing and assembly of bacterial species from a model synthetic community.</title>
        <authorList>
            <person name="Hogle S.L."/>
        </authorList>
    </citation>
    <scope>NUCLEOTIDE SEQUENCE [LARGE SCALE GENOMIC DNA]</scope>
    <source>
        <strain evidence="3 4">HAMBI 2494</strain>
    </source>
</reference>